<evidence type="ECO:0000256" key="1">
    <source>
        <dbReference type="ARBA" id="ARBA00011900"/>
    </source>
</evidence>
<dbReference type="PRINTS" id="PR00507">
    <property type="entry name" value="N12N6MTFRASE"/>
</dbReference>
<dbReference type="PANTHER" id="PTHR33841:SF1">
    <property type="entry name" value="DNA METHYLTRANSFERASE A"/>
    <property type="match status" value="1"/>
</dbReference>
<feature type="domain" description="Type ISP restriction-modification enzyme LLaBIII C-terminal specificity" evidence="6">
    <location>
        <begin position="710"/>
        <end position="1068"/>
    </location>
</feature>
<sequence>MNYLQVYIQEVSQVYQSQNATEHSYRPALKKLIESLDSGIQAINEPKRIACGAPDFVVKNGVLEVGHIEAKDIGVTLKKVEKTSQMLRYFDALGNLILTDYLEFRWYVQGELKLSACLGSIYKRKTIKIDDHGINEVDQLFRQFLLTKVPQITTPKDLAKRMAVLAQLIRDAIKTALNDDDQGGMLRQQLESFERVLIKGLTGEQFADMYAQTICYGLFAARCNTDNVQTFSRETAAFKLPKTNPFLRSIFGQIAGPDLDERITWAVDTLANILQQTDMAEILKDFGKRTRREDPVVHFYETFLAEYDSKMRESRGVYYTPEPVVNYIIKSVDYVLKHKFNISKGLADSKKIKIPNLKGEGDIETHQVLILDPAVGTGTFMYRIIDYIYENFKSQKGMWSSYVSQHLLPRLFGFELLIAPYTVAHMKLGLQLQELGYDFSSDERLRIYLTNTLQEAFQLEEQVISFGSRIKEEAEAAKQIKQESPVMVIIGNPPYSGHSVNTGDWIKNLLNGKDTIYNSATDSYFEVDGKSLGERNPKWLNDDYVKFIRFGQWRIEQTGYGVLAFVTNHGYLDNPTFRGMRQSLMKTFDEIYVLDLHGNSKKKEVCPDGSPDKNVFDIQQGVAIGIFIKYQTKEKNSQKELAKVYHADLWGSREVYENKQLVGGKYHWLAENYLQSTAWEKLEPNTPFYLFKPQNIDVKIEYENAVKITDIMSVNSVGIVTARDNFTIHFTEKELWDTLKDFVHVDIDEARIKYDLGKDARDWKVEFAQKDVRNHPYAETKGKIGPFKELVSQILYRPFDIRYTYYTGKSRGFHCMPRNQVMRHLISGENRAFITSRMTKGELFQHIQITQNIVEVICMSPKTSNNGFVFPLYIYPETQAEKEMGMNRRANLSPEFITEFSQKLGLEFIVDGKGDQKQTFGPEDIFNYIYAVFHSPAYRQRYAEFLKIDFPRLPLTSNSALFWELVAKGDKLVQLHLMKITGTEISTYPIAGSNIVEQVKYNENNQQIWINSEQYFDQVPPQIWNFYIGGYQVCQKWLKDRKGRELNFDDLTHYQNIISIISETINIMGNVDKIITGYGGFPLE</sequence>
<evidence type="ECO:0000259" key="5">
    <source>
        <dbReference type="Pfam" id="PF02384"/>
    </source>
</evidence>
<dbReference type="EC" id="2.1.1.72" evidence="1"/>
<dbReference type="GO" id="GO:0032259">
    <property type="term" value="P:methylation"/>
    <property type="evidence" value="ECO:0007669"/>
    <property type="project" value="UniProtKB-KW"/>
</dbReference>
<keyword evidence="2 7" id="KW-0489">Methyltransferase</keyword>
<dbReference type="Gene3D" id="3.40.50.150">
    <property type="entry name" value="Vaccinia Virus protein VP39"/>
    <property type="match status" value="1"/>
</dbReference>
<organism evidence="7 8">
    <name type="scientific">Sphaerospermopsis torques-reginae ITEP-024</name>
    <dbReference type="NCBI Taxonomy" id="984208"/>
    <lineage>
        <taxon>Bacteria</taxon>
        <taxon>Bacillati</taxon>
        <taxon>Cyanobacteriota</taxon>
        <taxon>Cyanophyceae</taxon>
        <taxon>Nostocales</taxon>
        <taxon>Aphanizomenonaceae</taxon>
        <taxon>Sphaerospermopsis</taxon>
        <taxon>Sphaerospermopsis torques-reginae</taxon>
    </lineage>
</organism>
<comment type="catalytic activity">
    <reaction evidence="4">
        <text>a 2'-deoxyadenosine in DNA + S-adenosyl-L-methionine = an N(6)-methyl-2'-deoxyadenosine in DNA + S-adenosyl-L-homocysteine + H(+)</text>
        <dbReference type="Rhea" id="RHEA:15197"/>
        <dbReference type="Rhea" id="RHEA-COMP:12418"/>
        <dbReference type="Rhea" id="RHEA-COMP:12419"/>
        <dbReference type="ChEBI" id="CHEBI:15378"/>
        <dbReference type="ChEBI" id="CHEBI:57856"/>
        <dbReference type="ChEBI" id="CHEBI:59789"/>
        <dbReference type="ChEBI" id="CHEBI:90615"/>
        <dbReference type="ChEBI" id="CHEBI:90616"/>
        <dbReference type="EC" id="2.1.1.72"/>
    </reaction>
</comment>
<accession>A0ABX8X697</accession>
<evidence type="ECO:0000313" key="8">
    <source>
        <dbReference type="Proteomes" id="UP000826540"/>
    </source>
</evidence>
<dbReference type="EMBL" id="CP080598">
    <property type="protein sequence ID" value="QYX34232.1"/>
    <property type="molecule type" value="Genomic_DNA"/>
</dbReference>
<name>A0ABX8X697_9CYAN</name>
<dbReference type="GO" id="GO:0008168">
    <property type="term" value="F:methyltransferase activity"/>
    <property type="evidence" value="ECO:0007669"/>
    <property type="project" value="UniProtKB-KW"/>
</dbReference>
<dbReference type="Pfam" id="PF02384">
    <property type="entry name" value="N6_Mtase"/>
    <property type="match status" value="1"/>
</dbReference>
<reference evidence="7 8" key="1">
    <citation type="journal article" date="2022" name="J. Am. Chem. Soc.">
        <title>Biosynthesis of Guanitoxin Enables Global Environmental Detection in Freshwater Cyanobacteria.</title>
        <authorList>
            <person name="Lima S.T."/>
            <person name="Fallon T.R."/>
            <person name="Cordoza J.L."/>
            <person name="Chekan J.R."/>
            <person name="Delbaje E."/>
            <person name="Hopiavuori A.R."/>
            <person name="Alvarenga D.O."/>
            <person name="Wood S.M."/>
            <person name="Luhavaya H."/>
            <person name="Baumgartner J.T."/>
            <person name="Dorr F.A."/>
            <person name="Etchegaray A."/>
            <person name="Pinto E."/>
            <person name="McKinnie S.M.K."/>
            <person name="Fiore M.F."/>
            <person name="Moore B.S."/>
        </authorList>
    </citation>
    <scope>NUCLEOTIDE SEQUENCE [LARGE SCALE GENOMIC DNA]</scope>
    <source>
        <strain evidence="7 8">ITEP-024</strain>
    </source>
</reference>
<dbReference type="Pfam" id="PF18135">
    <property type="entry name" value="Type_ISP_C"/>
    <property type="match status" value="1"/>
</dbReference>
<dbReference type="Proteomes" id="UP000826540">
    <property type="component" value="Chromosome"/>
</dbReference>
<keyword evidence="3" id="KW-0808">Transferase</keyword>
<evidence type="ECO:0000256" key="4">
    <source>
        <dbReference type="ARBA" id="ARBA00047942"/>
    </source>
</evidence>
<proteinExistence type="predicted"/>
<feature type="domain" description="DNA methylase adenine-specific" evidence="5">
    <location>
        <begin position="293"/>
        <end position="498"/>
    </location>
</feature>
<dbReference type="InterPro" id="IPR050953">
    <property type="entry name" value="N4_N6_ade-DNA_methylase"/>
</dbReference>
<dbReference type="InterPro" id="IPR029063">
    <property type="entry name" value="SAM-dependent_MTases_sf"/>
</dbReference>
<evidence type="ECO:0000313" key="7">
    <source>
        <dbReference type="EMBL" id="QYX34232.1"/>
    </source>
</evidence>
<evidence type="ECO:0000256" key="3">
    <source>
        <dbReference type="ARBA" id="ARBA00022679"/>
    </source>
</evidence>
<evidence type="ECO:0000256" key="2">
    <source>
        <dbReference type="ARBA" id="ARBA00022603"/>
    </source>
</evidence>
<dbReference type="SUPFAM" id="SSF53335">
    <property type="entry name" value="S-adenosyl-L-methionine-dependent methyltransferases"/>
    <property type="match status" value="1"/>
</dbReference>
<dbReference type="InterPro" id="IPR041635">
    <property type="entry name" value="Type_ISP_LLaBIII_C"/>
</dbReference>
<keyword evidence="8" id="KW-1185">Reference proteome</keyword>
<gene>
    <name evidence="7" type="ORF">K2F26_15335</name>
</gene>
<protein>
    <recommendedName>
        <fullName evidence="1">site-specific DNA-methyltransferase (adenine-specific)</fullName>
        <ecNumber evidence="1">2.1.1.72</ecNumber>
    </recommendedName>
</protein>
<dbReference type="PANTHER" id="PTHR33841">
    <property type="entry name" value="DNA METHYLTRANSFERASE YEEA-RELATED"/>
    <property type="match status" value="1"/>
</dbReference>
<evidence type="ECO:0000259" key="6">
    <source>
        <dbReference type="Pfam" id="PF18135"/>
    </source>
</evidence>
<dbReference type="InterPro" id="IPR003356">
    <property type="entry name" value="DNA_methylase_A-5"/>
</dbReference>